<dbReference type="PANTHER" id="PTHR43280:SF28">
    <property type="entry name" value="HTH-TYPE TRANSCRIPTIONAL ACTIVATOR RHAS"/>
    <property type="match status" value="1"/>
</dbReference>
<reference evidence="5" key="1">
    <citation type="submission" date="2019-08" db="EMBL/GenBank/DDBJ databases">
        <authorList>
            <person name="Kucharzyk K."/>
            <person name="Murdoch R.W."/>
            <person name="Higgins S."/>
            <person name="Loffler F."/>
        </authorList>
    </citation>
    <scope>NUCLEOTIDE SEQUENCE</scope>
</reference>
<dbReference type="InterPro" id="IPR037923">
    <property type="entry name" value="HTH-like"/>
</dbReference>
<keyword evidence="3" id="KW-0804">Transcription</keyword>
<evidence type="ECO:0000259" key="4">
    <source>
        <dbReference type="PROSITE" id="PS01124"/>
    </source>
</evidence>
<proteinExistence type="predicted"/>
<organism evidence="5">
    <name type="scientific">bioreactor metagenome</name>
    <dbReference type="NCBI Taxonomy" id="1076179"/>
    <lineage>
        <taxon>unclassified sequences</taxon>
        <taxon>metagenomes</taxon>
        <taxon>ecological metagenomes</taxon>
    </lineage>
</organism>
<evidence type="ECO:0000256" key="3">
    <source>
        <dbReference type="ARBA" id="ARBA00023163"/>
    </source>
</evidence>
<dbReference type="SUPFAM" id="SSF46689">
    <property type="entry name" value="Homeodomain-like"/>
    <property type="match status" value="2"/>
</dbReference>
<protein>
    <submittedName>
        <fullName evidence="5">HTH-type transcriptional activator RhaS</fullName>
    </submittedName>
</protein>
<sequence length="289" mass="34105">MERMDSKPWNQKRYLEPTFPIYLWDAYLRGFSLHWHDCIEIIKIQSGHIRAQIEGKYFELETNDILFINPNYIHGFFDAGFGTKVTLAQIGLGFLDPSLSEIRDMIFTHTSLAKDPFFSQRKNPQLHGKVLSLFDKANTETKQQTPGYRLAIKSTMFELFLLLFREAPIQQISNLDILKRANRNVILDKVFKYVHENYAEEISLDTIAEVAHLSKYHFARFFHQHTGQTFHIYLTRLRLTRAESLLIDTNDQITDIAYQCGFTSIKTFNRTFRTYLYCSPTEYRNKYLK</sequence>
<name>A0A645BZ47_9ZZZZ</name>
<dbReference type="Pfam" id="PF02311">
    <property type="entry name" value="AraC_binding"/>
    <property type="match status" value="1"/>
</dbReference>
<dbReference type="SUPFAM" id="SSF51215">
    <property type="entry name" value="Regulatory protein AraC"/>
    <property type="match status" value="1"/>
</dbReference>
<dbReference type="PANTHER" id="PTHR43280">
    <property type="entry name" value="ARAC-FAMILY TRANSCRIPTIONAL REGULATOR"/>
    <property type="match status" value="1"/>
</dbReference>
<evidence type="ECO:0000256" key="2">
    <source>
        <dbReference type="ARBA" id="ARBA00023125"/>
    </source>
</evidence>
<dbReference type="InterPro" id="IPR018060">
    <property type="entry name" value="HTH_AraC"/>
</dbReference>
<evidence type="ECO:0000256" key="1">
    <source>
        <dbReference type="ARBA" id="ARBA00023015"/>
    </source>
</evidence>
<dbReference type="Pfam" id="PF12833">
    <property type="entry name" value="HTH_18"/>
    <property type="match status" value="1"/>
</dbReference>
<dbReference type="GO" id="GO:0003700">
    <property type="term" value="F:DNA-binding transcription factor activity"/>
    <property type="evidence" value="ECO:0007669"/>
    <property type="project" value="InterPro"/>
</dbReference>
<gene>
    <name evidence="5" type="primary">rhaS_84</name>
    <name evidence="5" type="ORF">SDC9_117730</name>
</gene>
<comment type="caution">
    <text evidence="5">The sequence shown here is derived from an EMBL/GenBank/DDBJ whole genome shotgun (WGS) entry which is preliminary data.</text>
</comment>
<dbReference type="InterPro" id="IPR020449">
    <property type="entry name" value="Tscrpt_reg_AraC-type_HTH"/>
</dbReference>
<dbReference type="SMART" id="SM00342">
    <property type="entry name" value="HTH_ARAC"/>
    <property type="match status" value="1"/>
</dbReference>
<keyword evidence="1" id="KW-0805">Transcription regulation</keyword>
<dbReference type="PRINTS" id="PR00032">
    <property type="entry name" value="HTHARAC"/>
</dbReference>
<dbReference type="GO" id="GO:0043565">
    <property type="term" value="F:sequence-specific DNA binding"/>
    <property type="evidence" value="ECO:0007669"/>
    <property type="project" value="InterPro"/>
</dbReference>
<dbReference type="PROSITE" id="PS01124">
    <property type="entry name" value="HTH_ARAC_FAMILY_2"/>
    <property type="match status" value="1"/>
</dbReference>
<dbReference type="Gene3D" id="1.10.10.60">
    <property type="entry name" value="Homeodomain-like"/>
    <property type="match status" value="2"/>
</dbReference>
<dbReference type="InterPro" id="IPR014710">
    <property type="entry name" value="RmlC-like_jellyroll"/>
</dbReference>
<dbReference type="Gene3D" id="2.60.120.10">
    <property type="entry name" value="Jelly Rolls"/>
    <property type="match status" value="1"/>
</dbReference>
<dbReference type="EMBL" id="VSSQ01023678">
    <property type="protein sequence ID" value="MPM70770.1"/>
    <property type="molecule type" value="Genomic_DNA"/>
</dbReference>
<feature type="domain" description="HTH araC/xylS-type" evidence="4">
    <location>
        <begin position="188"/>
        <end position="286"/>
    </location>
</feature>
<evidence type="ECO:0000313" key="5">
    <source>
        <dbReference type="EMBL" id="MPM70770.1"/>
    </source>
</evidence>
<dbReference type="AlphaFoldDB" id="A0A645BZ47"/>
<keyword evidence="2" id="KW-0238">DNA-binding</keyword>
<dbReference type="InterPro" id="IPR003313">
    <property type="entry name" value="AraC-bd"/>
</dbReference>
<accession>A0A645BZ47</accession>
<dbReference type="InterPro" id="IPR009057">
    <property type="entry name" value="Homeodomain-like_sf"/>
</dbReference>